<evidence type="ECO:0000313" key="2">
    <source>
        <dbReference type="Proteomes" id="UP000502136"/>
    </source>
</evidence>
<dbReference type="NCBIfam" id="TIGR00022">
    <property type="entry name" value="YhcH/YjgK/YiaL family protein"/>
    <property type="match status" value="1"/>
</dbReference>
<keyword evidence="2" id="KW-1185">Reference proteome</keyword>
<dbReference type="PANTHER" id="PTHR34986">
    <property type="entry name" value="EVOLVED BETA-GALACTOSIDASE SUBUNIT BETA"/>
    <property type="match status" value="1"/>
</dbReference>
<gene>
    <name evidence="1" type="ORF">HGI30_14300</name>
</gene>
<protein>
    <submittedName>
        <fullName evidence="1">DUF386 domain-containing protein</fullName>
    </submittedName>
</protein>
<dbReference type="SUPFAM" id="SSF51197">
    <property type="entry name" value="Clavaminate synthase-like"/>
    <property type="match status" value="1"/>
</dbReference>
<reference evidence="1 2" key="1">
    <citation type="submission" date="2020-04" db="EMBL/GenBank/DDBJ databases">
        <title>Novel Paenibacillus strain UniB2 isolated from commercial digestive syrup.</title>
        <authorList>
            <person name="Thorat V."/>
            <person name="Kirdat K."/>
            <person name="Tiwarekar B."/>
            <person name="Yadav A."/>
        </authorList>
    </citation>
    <scope>NUCLEOTIDE SEQUENCE [LARGE SCALE GENOMIC DNA]</scope>
    <source>
        <strain evidence="1 2">UniB2</strain>
    </source>
</reference>
<dbReference type="AlphaFoldDB" id="A0A6H2GYX9"/>
<dbReference type="InterPro" id="IPR037012">
    <property type="entry name" value="NanQ/TabA/YiaL_sf"/>
</dbReference>
<evidence type="ECO:0000313" key="1">
    <source>
        <dbReference type="EMBL" id="QJC52620.1"/>
    </source>
</evidence>
<accession>A0A6H2GYX9</accession>
<dbReference type="Gene3D" id="2.60.120.370">
    <property type="entry name" value="YhcH/YjgK/YiaL"/>
    <property type="match status" value="1"/>
</dbReference>
<dbReference type="InterPro" id="IPR004375">
    <property type="entry name" value="NanQ/TabA/YiaL"/>
</dbReference>
<sequence>MMAGTLASREHEALPQLPAVAEALSFLRKTDFGAAPDGRIELGEGVHAVVMTLDTRAAPDRLAESHERCLDIHCLLEGEERIGWKRREGGEAVRQPYDAEDDCALYGELDGEAMLALRPGMYVVLDPQDIHRPGVAAGAPGTIRKVVVKIRLQMQG</sequence>
<dbReference type="PANTHER" id="PTHR34986:SF1">
    <property type="entry name" value="PROTEIN YIAL"/>
    <property type="match status" value="1"/>
</dbReference>
<organism evidence="1 2">
    <name type="scientific">Paenibacillus albicereus</name>
    <dbReference type="NCBI Taxonomy" id="2726185"/>
    <lineage>
        <taxon>Bacteria</taxon>
        <taxon>Bacillati</taxon>
        <taxon>Bacillota</taxon>
        <taxon>Bacilli</taxon>
        <taxon>Bacillales</taxon>
        <taxon>Paenibacillaceae</taxon>
        <taxon>Paenibacillus</taxon>
    </lineage>
</organism>
<proteinExistence type="predicted"/>
<dbReference type="Pfam" id="PF04074">
    <property type="entry name" value="DUF386"/>
    <property type="match status" value="1"/>
</dbReference>
<name>A0A6H2GYX9_9BACL</name>
<dbReference type="GO" id="GO:0005829">
    <property type="term" value="C:cytosol"/>
    <property type="evidence" value="ECO:0007669"/>
    <property type="project" value="TreeGrafter"/>
</dbReference>
<dbReference type="Proteomes" id="UP000502136">
    <property type="component" value="Chromosome"/>
</dbReference>
<dbReference type="RefSeq" id="WP_168908173.1">
    <property type="nucleotide sequence ID" value="NZ_CP051428.1"/>
</dbReference>
<dbReference type="KEGG" id="palr:HGI30_14300"/>
<dbReference type="EMBL" id="CP051428">
    <property type="protein sequence ID" value="QJC52620.1"/>
    <property type="molecule type" value="Genomic_DNA"/>
</dbReference>